<dbReference type="InterPro" id="IPR009003">
    <property type="entry name" value="Peptidase_S1_PA"/>
</dbReference>
<feature type="compositionally biased region" description="Basic and acidic residues" evidence="1">
    <location>
        <begin position="243"/>
        <end position="252"/>
    </location>
</feature>
<dbReference type="EMBL" id="LSSM01002805">
    <property type="protein sequence ID" value="OMJ20264.1"/>
    <property type="molecule type" value="Genomic_DNA"/>
</dbReference>
<feature type="signal peptide" evidence="2">
    <location>
        <begin position="1"/>
        <end position="23"/>
    </location>
</feature>
<proteinExistence type="predicted"/>
<evidence type="ECO:0000256" key="2">
    <source>
        <dbReference type="SAM" id="SignalP"/>
    </source>
</evidence>
<reference evidence="4" key="1">
    <citation type="submission" date="2017-01" db="EMBL/GenBank/DDBJ databases">
        <authorList>
            <person name="Wang Y."/>
            <person name="White M."/>
            <person name="Kvist S."/>
            <person name="Moncalvo J.-M."/>
        </authorList>
    </citation>
    <scope>NUCLEOTIDE SEQUENCE [LARGE SCALE GENOMIC DNA]</scope>
    <source>
        <strain evidence="4">ID-206-W2</strain>
    </source>
</reference>
<name>A0A1R1Y0D8_9FUNG</name>
<organism evidence="3 4">
    <name type="scientific">Smittium culicis</name>
    <dbReference type="NCBI Taxonomy" id="133412"/>
    <lineage>
        <taxon>Eukaryota</taxon>
        <taxon>Fungi</taxon>
        <taxon>Fungi incertae sedis</taxon>
        <taxon>Zoopagomycota</taxon>
        <taxon>Kickxellomycotina</taxon>
        <taxon>Harpellomycetes</taxon>
        <taxon>Harpellales</taxon>
        <taxon>Legeriomycetaceae</taxon>
        <taxon>Smittium</taxon>
    </lineage>
</organism>
<keyword evidence="4" id="KW-1185">Reference proteome</keyword>
<feature type="chain" id="PRO_5012481097" description="Peptidase S1 domain-containing protein" evidence="2">
    <location>
        <begin position="24"/>
        <end position="681"/>
    </location>
</feature>
<dbReference type="OrthoDB" id="5676983at2759"/>
<dbReference type="Gene3D" id="2.40.10.10">
    <property type="entry name" value="Trypsin-like serine proteases"/>
    <property type="match status" value="1"/>
</dbReference>
<dbReference type="Proteomes" id="UP000187429">
    <property type="component" value="Unassembled WGS sequence"/>
</dbReference>
<evidence type="ECO:0000313" key="3">
    <source>
        <dbReference type="EMBL" id="OMJ20264.1"/>
    </source>
</evidence>
<evidence type="ECO:0008006" key="5">
    <source>
        <dbReference type="Google" id="ProtNLM"/>
    </source>
</evidence>
<evidence type="ECO:0000256" key="1">
    <source>
        <dbReference type="SAM" id="MobiDB-lite"/>
    </source>
</evidence>
<accession>A0A1R1Y0D8</accession>
<gene>
    <name evidence="3" type="ORF">AYI69_g6282</name>
</gene>
<keyword evidence="2" id="KW-0732">Signal</keyword>
<protein>
    <recommendedName>
        <fullName evidence="5">Peptidase S1 domain-containing protein</fullName>
    </recommendedName>
</protein>
<comment type="caution">
    <text evidence="3">The sequence shown here is derived from an EMBL/GenBank/DDBJ whole genome shotgun (WGS) entry which is preliminary data.</text>
</comment>
<feature type="non-terminal residue" evidence="3">
    <location>
        <position position="681"/>
    </location>
</feature>
<evidence type="ECO:0000313" key="4">
    <source>
        <dbReference type="Proteomes" id="UP000187429"/>
    </source>
</evidence>
<dbReference type="InterPro" id="IPR043504">
    <property type="entry name" value="Peptidase_S1_PA_chymotrypsin"/>
</dbReference>
<sequence>MVALHFIQHSLLLSLLFFEFSASKKIESTQLETTLKRSSQKIIQSSRYIDPTSQLSYVTLKGRGGVSCVGGLIAPDTIMTTARCVSKSDSNTILQPEDISIGSGASDNKNLPLFNINAQKIIIHPSYTEKTPNHVNPSVDSLKADHYYLQPAETSDPGSLIKILSENLDSSFCGNTVKKYTSPSTACLYKKGISNSANRNIRFLLSNDQKNIIGIASDIIEDAENLNASINENHNDQSILDSDNAKNKEPKKSSNINVKSTTIDDILVVNLFNDSDLMFINANVPCSGSMCDRNIICDKSTMAELPKKVYENIKLNSKKQNSSNVCEISLDPVYLKANNGQQFKGNNINTSNSIFLPCSGLNFQLSFNVAQISDILFTIENNTSQKNSDLITGKLGIVSGQYNIEDTYTNLENSNNQDEIVKLKIELINNTIRIYKNNITILVSEIKNKSYKSKNADSTKITLITATKDTKVFDIRYSCLNERDNCKAKNIINKRSTENAKNIENNQHEVSSDSIEELMKKISATESIINYDENLHERDVVDSQKDQSNTNGNKMCDNQLVDVTNLPGSSGSIDPQYDDSQTITIPCNTINFQVSFDADISSDLYFILTGHDTSNSNLSINGKIGVVSGDYSLNEQSIKVAALKARSAKTRVTVIVNGSTISINVMGKNVISANSINNNYV</sequence>
<feature type="region of interest" description="Disordered" evidence="1">
    <location>
        <begin position="234"/>
        <end position="255"/>
    </location>
</feature>
<dbReference type="AlphaFoldDB" id="A0A1R1Y0D8"/>
<dbReference type="SUPFAM" id="SSF50494">
    <property type="entry name" value="Trypsin-like serine proteases"/>
    <property type="match status" value="1"/>
</dbReference>